<dbReference type="PROSITE" id="PS50835">
    <property type="entry name" value="IG_LIKE"/>
    <property type="match status" value="1"/>
</dbReference>
<sequence>MASYFWVLLILLTSSPDSSQEEADVISTDSTAVLLRCVNHFEDPVMASWQWADDSRRTKAMISTVNNSNSRCISSGPPHIAFAKTDCFGARDFSLSFTPSLKDGGVYTCVVVERAGTSHVTRIKLIVFRAVVIPATPLPPGGSVSFTLDVSELLDSSSIVWDPHMARGMVKGVEFQWKRNGEPIMQDGRHSLAAGNLNVSCFQEEDIGEYTLTGRLKNGMTASVSCSVAIVESSSHSPIIVCVILAIIGVVCLITTVILIYRRCTPILQEQPAVTYVNVPLPGGHSNQCDVDDLFSLLYVVF</sequence>
<keyword evidence="1" id="KW-0472">Membrane</keyword>
<proteinExistence type="predicted"/>
<feature type="transmembrane region" description="Helical" evidence="1">
    <location>
        <begin position="238"/>
        <end position="261"/>
    </location>
</feature>
<feature type="signal peptide" evidence="2">
    <location>
        <begin position="1"/>
        <end position="20"/>
    </location>
</feature>
<keyword evidence="1" id="KW-0812">Transmembrane</keyword>
<dbReference type="SUPFAM" id="SSF48726">
    <property type="entry name" value="Immunoglobulin"/>
    <property type="match status" value="1"/>
</dbReference>
<evidence type="ECO:0000313" key="5">
    <source>
        <dbReference type="Proteomes" id="UP000288216"/>
    </source>
</evidence>
<gene>
    <name evidence="4" type="ORF">scyTo_0013398</name>
</gene>
<dbReference type="InterPro" id="IPR036179">
    <property type="entry name" value="Ig-like_dom_sf"/>
</dbReference>
<dbReference type="EMBL" id="BFAA01006820">
    <property type="protein sequence ID" value="GCB64900.1"/>
    <property type="molecule type" value="Genomic_DNA"/>
</dbReference>
<comment type="caution">
    <text evidence="4">The sequence shown here is derived from an EMBL/GenBank/DDBJ whole genome shotgun (WGS) entry which is preliminary data.</text>
</comment>
<dbReference type="Gene3D" id="2.60.40.10">
    <property type="entry name" value="Immunoglobulins"/>
    <property type="match status" value="1"/>
</dbReference>
<evidence type="ECO:0000256" key="1">
    <source>
        <dbReference type="SAM" id="Phobius"/>
    </source>
</evidence>
<feature type="chain" id="PRO_5019089824" description="Ig-like domain-containing protein" evidence="2">
    <location>
        <begin position="21"/>
        <end position="302"/>
    </location>
</feature>
<organism evidence="4 5">
    <name type="scientific">Scyliorhinus torazame</name>
    <name type="common">Cloudy catshark</name>
    <name type="synonym">Catulus torazame</name>
    <dbReference type="NCBI Taxonomy" id="75743"/>
    <lineage>
        <taxon>Eukaryota</taxon>
        <taxon>Metazoa</taxon>
        <taxon>Chordata</taxon>
        <taxon>Craniata</taxon>
        <taxon>Vertebrata</taxon>
        <taxon>Chondrichthyes</taxon>
        <taxon>Elasmobranchii</taxon>
        <taxon>Galeomorphii</taxon>
        <taxon>Galeoidea</taxon>
        <taxon>Carcharhiniformes</taxon>
        <taxon>Scyliorhinidae</taxon>
        <taxon>Scyliorhinus</taxon>
    </lineage>
</organism>
<dbReference type="InterPro" id="IPR007110">
    <property type="entry name" value="Ig-like_dom"/>
</dbReference>
<evidence type="ECO:0000259" key="3">
    <source>
        <dbReference type="PROSITE" id="PS50835"/>
    </source>
</evidence>
<feature type="domain" description="Ig-like" evidence="3">
    <location>
        <begin position="16"/>
        <end position="121"/>
    </location>
</feature>
<keyword evidence="2" id="KW-0732">Signal</keyword>
<dbReference type="OrthoDB" id="10329596at2759"/>
<protein>
    <recommendedName>
        <fullName evidence="3">Ig-like domain-containing protein</fullName>
    </recommendedName>
</protein>
<reference evidence="4 5" key="1">
    <citation type="journal article" date="2018" name="Nat. Ecol. Evol.">
        <title>Shark genomes provide insights into elasmobranch evolution and the origin of vertebrates.</title>
        <authorList>
            <person name="Hara Y"/>
            <person name="Yamaguchi K"/>
            <person name="Onimaru K"/>
            <person name="Kadota M"/>
            <person name="Koyanagi M"/>
            <person name="Keeley SD"/>
            <person name="Tatsumi K"/>
            <person name="Tanaka K"/>
            <person name="Motone F"/>
            <person name="Kageyama Y"/>
            <person name="Nozu R"/>
            <person name="Adachi N"/>
            <person name="Nishimura O"/>
            <person name="Nakagawa R"/>
            <person name="Tanegashima C"/>
            <person name="Kiyatake I"/>
            <person name="Matsumoto R"/>
            <person name="Murakumo K"/>
            <person name="Nishida K"/>
            <person name="Terakita A"/>
            <person name="Kuratani S"/>
            <person name="Sato K"/>
            <person name="Hyodo S Kuraku.S."/>
        </authorList>
    </citation>
    <scope>NUCLEOTIDE SEQUENCE [LARGE SCALE GENOMIC DNA]</scope>
</reference>
<dbReference type="InterPro" id="IPR013783">
    <property type="entry name" value="Ig-like_fold"/>
</dbReference>
<dbReference type="Proteomes" id="UP000288216">
    <property type="component" value="Unassembled WGS sequence"/>
</dbReference>
<accession>A0A401NVK2</accession>
<name>A0A401NVK2_SCYTO</name>
<evidence type="ECO:0000256" key="2">
    <source>
        <dbReference type="SAM" id="SignalP"/>
    </source>
</evidence>
<dbReference type="AlphaFoldDB" id="A0A401NVK2"/>
<keyword evidence="5" id="KW-1185">Reference proteome</keyword>
<evidence type="ECO:0000313" key="4">
    <source>
        <dbReference type="EMBL" id="GCB64900.1"/>
    </source>
</evidence>
<keyword evidence="1" id="KW-1133">Transmembrane helix</keyword>